<dbReference type="PANTHER" id="PTHR30589:SF0">
    <property type="entry name" value="PHOSPHATIDYLGLYCEROL--PROLIPOPROTEIN DIACYLGLYCERYL TRANSFERASE"/>
    <property type="match status" value="1"/>
</dbReference>
<name>A0A1I5YC05_9BACT</name>
<dbReference type="InterPro" id="IPR001640">
    <property type="entry name" value="Lgt"/>
</dbReference>
<feature type="transmembrane region" description="Helical" evidence="7">
    <location>
        <begin position="147"/>
        <end position="169"/>
    </location>
</feature>
<keyword evidence="5 7" id="KW-1133">Transmembrane helix</keyword>
<dbReference type="EMBL" id="FOXQ01000011">
    <property type="protein sequence ID" value="SFQ41713.1"/>
    <property type="molecule type" value="Genomic_DNA"/>
</dbReference>
<sequence>MYPNLYYLIKELSDISLPFLKAISTAGFFMALAFVPAAWLWEYELKYKEKTGELTYRTEVAIAEKSINIKRILFHFLLGFTGGFKLIGLFTGHANQNNADYFFSLQGNVTAGIICGALWALITFYIQHKQHSVAAIETVEKIYPHEYVPHAILVAALSGIIGAKIFGVLEDWDNFISNPVHSFFSSEGYAFLGGFIVATFAMWLYHYKFGVQRMRMADALAPALILGYSSGRLGCHIAGDGDWGINNIKPNPFGWLPDWLWHYDYPHNILRKGIYMQGCTWDDYCYKLAVPVYPTPLYELAAGLIIVLILLFALRHEKLAGRVSAYCLMLMGIERFLIEKIRVDIRYNFLGMHPTQAEMLAVLCFCCGLLLYFIAPKLNANKIK</sequence>
<dbReference type="STRING" id="1465490.SAMN05444277_11198"/>
<evidence type="ECO:0000256" key="3">
    <source>
        <dbReference type="ARBA" id="ARBA00022679"/>
    </source>
</evidence>
<dbReference type="Pfam" id="PF01790">
    <property type="entry name" value="LGT"/>
    <property type="match status" value="1"/>
</dbReference>
<keyword evidence="4 7" id="KW-0812">Transmembrane</keyword>
<comment type="similarity">
    <text evidence="1">Belongs to the Lgt family.</text>
</comment>
<evidence type="ECO:0000313" key="8">
    <source>
        <dbReference type="EMBL" id="SFQ41713.1"/>
    </source>
</evidence>
<reference evidence="8 9" key="1">
    <citation type="submission" date="2016-10" db="EMBL/GenBank/DDBJ databases">
        <authorList>
            <person name="de Groot N.N."/>
        </authorList>
    </citation>
    <scope>NUCLEOTIDE SEQUENCE [LARGE SCALE GENOMIC DNA]</scope>
    <source>
        <strain evidence="8 9">DSM 28286</strain>
    </source>
</reference>
<dbReference type="OrthoDB" id="871140at2"/>
<feature type="transmembrane region" description="Helical" evidence="7">
    <location>
        <begin position="20"/>
        <end position="41"/>
    </location>
</feature>
<evidence type="ECO:0000256" key="2">
    <source>
        <dbReference type="ARBA" id="ARBA00022475"/>
    </source>
</evidence>
<evidence type="ECO:0000256" key="6">
    <source>
        <dbReference type="ARBA" id="ARBA00023136"/>
    </source>
</evidence>
<feature type="transmembrane region" description="Helical" evidence="7">
    <location>
        <begin position="72"/>
        <end position="91"/>
    </location>
</feature>
<accession>A0A1I5YC05</accession>
<feature type="transmembrane region" description="Helical" evidence="7">
    <location>
        <begin position="320"/>
        <end position="338"/>
    </location>
</feature>
<dbReference type="RefSeq" id="WP_090661055.1">
    <property type="nucleotide sequence ID" value="NZ_FOXQ01000011.1"/>
</dbReference>
<dbReference type="GO" id="GO:0042158">
    <property type="term" value="P:lipoprotein biosynthetic process"/>
    <property type="evidence" value="ECO:0007669"/>
    <property type="project" value="InterPro"/>
</dbReference>
<keyword evidence="8" id="KW-0449">Lipoprotein</keyword>
<keyword evidence="6 7" id="KW-0472">Membrane</keyword>
<gene>
    <name evidence="8" type="ORF">SAMN05444277_11198</name>
</gene>
<feature type="transmembrane region" description="Helical" evidence="7">
    <location>
        <begin position="103"/>
        <end position="126"/>
    </location>
</feature>
<dbReference type="AlphaFoldDB" id="A0A1I5YC05"/>
<evidence type="ECO:0000256" key="4">
    <source>
        <dbReference type="ARBA" id="ARBA00022692"/>
    </source>
</evidence>
<evidence type="ECO:0000313" key="9">
    <source>
        <dbReference type="Proteomes" id="UP000199031"/>
    </source>
</evidence>
<feature type="transmembrane region" description="Helical" evidence="7">
    <location>
        <begin position="297"/>
        <end position="314"/>
    </location>
</feature>
<evidence type="ECO:0000256" key="1">
    <source>
        <dbReference type="ARBA" id="ARBA00007150"/>
    </source>
</evidence>
<evidence type="ECO:0000256" key="5">
    <source>
        <dbReference type="ARBA" id="ARBA00022989"/>
    </source>
</evidence>
<protein>
    <submittedName>
        <fullName evidence="8">Prolipoprotein diacylglyceryltransferase</fullName>
    </submittedName>
</protein>
<keyword evidence="2" id="KW-1003">Cell membrane</keyword>
<dbReference type="GO" id="GO:0005886">
    <property type="term" value="C:plasma membrane"/>
    <property type="evidence" value="ECO:0007669"/>
    <property type="project" value="InterPro"/>
</dbReference>
<dbReference type="PANTHER" id="PTHR30589">
    <property type="entry name" value="PROLIPOPROTEIN DIACYLGLYCERYL TRANSFERASE"/>
    <property type="match status" value="1"/>
</dbReference>
<feature type="transmembrane region" description="Helical" evidence="7">
    <location>
        <begin position="189"/>
        <end position="207"/>
    </location>
</feature>
<keyword evidence="9" id="KW-1185">Reference proteome</keyword>
<evidence type="ECO:0000256" key="7">
    <source>
        <dbReference type="SAM" id="Phobius"/>
    </source>
</evidence>
<feature type="transmembrane region" description="Helical" evidence="7">
    <location>
        <begin position="359"/>
        <end position="375"/>
    </location>
</feature>
<proteinExistence type="inferred from homology"/>
<keyword evidence="3 8" id="KW-0808">Transferase</keyword>
<dbReference type="GO" id="GO:0008961">
    <property type="term" value="F:phosphatidylglycerol-prolipoprotein diacylglyceryl transferase activity"/>
    <property type="evidence" value="ECO:0007669"/>
    <property type="project" value="InterPro"/>
</dbReference>
<dbReference type="Proteomes" id="UP000199031">
    <property type="component" value="Unassembled WGS sequence"/>
</dbReference>
<organism evidence="8 9">
    <name type="scientific">Parafilimonas terrae</name>
    <dbReference type="NCBI Taxonomy" id="1465490"/>
    <lineage>
        <taxon>Bacteria</taxon>
        <taxon>Pseudomonadati</taxon>
        <taxon>Bacteroidota</taxon>
        <taxon>Chitinophagia</taxon>
        <taxon>Chitinophagales</taxon>
        <taxon>Chitinophagaceae</taxon>
        <taxon>Parafilimonas</taxon>
    </lineage>
</organism>